<dbReference type="OrthoDB" id="298777at2759"/>
<accession>A0A8S1YPQ0</accession>
<reference evidence="1" key="1">
    <citation type="submission" date="2021-01" db="EMBL/GenBank/DDBJ databases">
        <authorList>
            <consortium name="Genoscope - CEA"/>
            <person name="William W."/>
        </authorList>
    </citation>
    <scope>NUCLEOTIDE SEQUENCE</scope>
</reference>
<keyword evidence="2" id="KW-1185">Reference proteome</keyword>
<name>A0A8S1YPQ0_9CILI</name>
<proteinExistence type="predicted"/>
<dbReference type="AlphaFoldDB" id="A0A8S1YPQ0"/>
<dbReference type="PANTHER" id="PTHR33706:SF1">
    <property type="entry name" value="TPR REPEAT PROTEIN"/>
    <property type="match status" value="1"/>
</dbReference>
<protein>
    <submittedName>
        <fullName evidence="1">Uncharacterized protein</fullName>
    </submittedName>
</protein>
<evidence type="ECO:0000313" key="1">
    <source>
        <dbReference type="EMBL" id="CAD8213692.1"/>
    </source>
</evidence>
<organism evidence="1 2">
    <name type="scientific">Paramecium pentaurelia</name>
    <dbReference type="NCBI Taxonomy" id="43138"/>
    <lineage>
        <taxon>Eukaryota</taxon>
        <taxon>Sar</taxon>
        <taxon>Alveolata</taxon>
        <taxon>Ciliophora</taxon>
        <taxon>Intramacronucleata</taxon>
        <taxon>Oligohymenophorea</taxon>
        <taxon>Peniculida</taxon>
        <taxon>Parameciidae</taxon>
        <taxon>Paramecium</taxon>
    </lineage>
</organism>
<sequence length="708" mass="82333">MFNKISYLQKKLQITFNGQYKNTKKDGKWDIFYEFPKQQIGGGLYGNGVKIGKWIEVDERSVLNYIVTYSGEYRNDKKVGLWTTLNKQSGIEQLCGSANYDDDGTEIFKNDEKSKILYIGEFRNGKKVGRWDILSWDSKNANFEQIGGGLYDEQGSGNKIGNWIEFKKGYKNNSQITFNGEYNNGKKVGLWKTYKKRKNLKIYNQIFQLCGCSNYDENGIELYTSDKQKLFLVVIRNLNIFYLGEFMNGKKIGRWGIYNRWNKKQDFYKIGGGSYDEKGDGNKHGKWIELSNQFGFYRNLIYWGEYKNGIKVGGWDIGYKGKLEKVYKKIGGGTYANGMKIGKWIELNEQYQEKTKSQYYQCHDVFEIYQGNYKFGKKFGLWETFKNQNQIINFYILSGSANYDEDGTEIFKNDEKSNFLKLGEFRNGKKVGRWIIFFRPYNNDKFQLIGGGFYDTECEGCKIGNWIELSDECQKSTNSTKYQICQGDYKFYKKIGLWKKFNVIDKNVQLCGSANYDENGTEIFQNDEASKILYIGEFRNRKKVGRWDILFGRSFEEFIKIGGGQYDEDGNFKIGQWIDLIDSFGQNRQVIYKGEYQCGEKVGKWNIVYVPVVGKTHNIIGGGQYDNSIKIGKWTDLSDSFTSNNAIMYKGEYKNGNKVGLWDILFDWIGGGFYDKEGYSIKIGQWMELSEQFTKFSQIMTIGEYKNG</sequence>
<dbReference type="Proteomes" id="UP000689195">
    <property type="component" value="Unassembled WGS sequence"/>
</dbReference>
<comment type="caution">
    <text evidence="1">The sequence shown here is derived from an EMBL/GenBank/DDBJ whole genome shotgun (WGS) entry which is preliminary data.</text>
</comment>
<dbReference type="PANTHER" id="PTHR33706">
    <property type="entry name" value="MORN VARIANT REPEAT PROTEIN"/>
    <property type="match status" value="1"/>
</dbReference>
<dbReference type="EMBL" id="CAJJDO010000184">
    <property type="protein sequence ID" value="CAD8213692.1"/>
    <property type="molecule type" value="Genomic_DNA"/>
</dbReference>
<gene>
    <name evidence="1" type="ORF">PPENT_87.1.T1840011</name>
</gene>
<evidence type="ECO:0000313" key="2">
    <source>
        <dbReference type="Proteomes" id="UP000689195"/>
    </source>
</evidence>